<proteinExistence type="predicted"/>
<dbReference type="AlphaFoldDB" id="A0A8J7S9K0"/>
<name>A0A8J7S9K0_9BACT</name>
<dbReference type="EMBL" id="JAEMHM010000018">
    <property type="protein sequence ID" value="MBJ6726865.1"/>
    <property type="molecule type" value="Genomic_DNA"/>
</dbReference>
<comment type="caution">
    <text evidence="1">The sequence shown here is derived from an EMBL/GenBank/DDBJ whole genome shotgun (WGS) entry which is preliminary data.</text>
</comment>
<dbReference type="SUPFAM" id="SSF81593">
    <property type="entry name" value="Nucleotidyltransferase substrate binding subunit/domain"/>
    <property type="match status" value="1"/>
</dbReference>
<sequence length="138" mass="16383">MSEYDVRWKQRFQNFDRAVVLLREPIERDVTTLSNLEKEGTIQRFEFALELAWKTLKDYLEHEGEVFAPVTPRNVVKVAFAARIITDGQVWIDMLDHRNLLAHTYDEATFDKAVFAIRDRYLNAIEELHLWLMERRAG</sequence>
<keyword evidence="2" id="KW-1185">Reference proteome</keyword>
<dbReference type="RefSeq" id="WP_199385782.1">
    <property type="nucleotide sequence ID" value="NZ_JAEMHM010000018.1"/>
</dbReference>
<dbReference type="NCBIfam" id="TIGR01987">
    <property type="entry name" value="HI0074"/>
    <property type="match status" value="1"/>
</dbReference>
<dbReference type="InterPro" id="IPR010235">
    <property type="entry name" value="HepT"/>
</dbReference>
<organism evidence="1 2">
    <name type="scientific">Geomesophilobacter sediminis</name>
    <dbReference type="NCBI Taxonomy" id="2798584"/>
    <lineage>
        <taxon>Bacteria</taxon>
        <taxon>Pseudomonadati</taxon>
        <taxon>Thermodesulfobacteriota</taxon>
        <taxon>Desulfuromonadia</taxon>
        <taxon>Geobacterales</taxon>
        <taxon>Geobacteraceae</taxon>
        <taxon>Geomesophilobacter</taxon>
    </lineage>
</organism>
<evidence type="ECO:0000313" key="1">
    <source>
        <dbReference type="EMBL" id="MBJ6726865.1"/>
    </source>
</evidence>
<evidence type="ECO:0000313" key="2">
    <source>
        <dbReference type="Proteomes" id="UP000636888"/>
    </source>
</evidence>
<dbReference type="Proteomes" id="UP000636888">
    <property type="component" value="Unassembled WGS sequence"/>
</dbReference>
<protein>
    <submittedName>
        <fullName evidence="1">Nucleotidyltransferase substrate binding protein</fullName>
    </submittedName>
</protein>
<gene>
    <name evidence="1" type="ORF">JFN93_19315</name>
</gene>
<dbReference type="Gene3D" id="1.20.120.330">
    <property type="entry name" value="Nucleotidyltransferases domain 2"/>
    <property type="match status" value="1"/>
</dbReference>
<dbReference type="Pfam" id="PF08780">
    <property type="entry name" value="NTase_sub_bind"/>
    <property type="match status" value="1"/>
</dbReference>
<reference evidence="1" key="1">
    <citation type="submission" date="2020-12" db="EMBL/GenBank/DDBJ databases">
        <title>Geomonas sp. Red875, isolated from river sediment.</title>
        <authorList>
            <person name="Xu Z."/>
            <person name="Zhang Z."/>
            <person name="Masuda Y."/>
            <person name="Itoh H."/>
            <person name="Senoo K."/>
        </authorList>
    </citation>
    <scope>NUCLEOTIDE SEQUENCE</scope>
    <source>
        <strain evidence="1">Red875</strain>
    </source>
</reference>
<accession>A0A8J7S9K0</accession>